<reference evidence="1" key="1">
    <citation type="submission" date="2022-07" db="EMBL/GenBank/DDBJ databases">
        <title>Taxonomy of Novel Oxalotrophic and Methylotrophic Bacteria.</title>
        <authorList>
            <person name="Sahin N."/>
            <person name="Tani A."/>
        </authorList>
    </citation>
    <scope>NUCLEOTIDE SEQUENCE</scope>
    <source>
        <strain evidence="1">AM327</strain>
    </source>
</reference>
<name>A0A9W6ETU8_9FLAO</name>
<sequence length="148" mass="16927">MNADDFKPVTIDITPREKVFCTCAAHKEENILLITLSGVCEYGSRGENYGRFFYEKIGLAILKHQPNAILVDMRNLSYEYGDRIVGVFQIFNEVRIFGDDTVLAAFVLSDKNIKGIASLLGFHLNHPEPPIFLDIHEAYTYLYEYDKI</sequence>
<organism evidence="1 2">
    <name type="scientific">Neptunitalea chrysea</name>
    <dbReference type="NCBI Taxonomy" id="1647581"/>
    <lineage>
        <taxon>Bacteria</taxon>
        <taxon>Pseudomonadati</taxon>
        <taxon>Bacteroidota</taxon>
        <taxon>Flavobacteriia</taxon>
        <taxon>Flavobacteriales</taxon>
        <taxon>Flavobacteriaceae</taxon>
        <taxon>Neptunitalea</taxon>
    </lineage>
</organism>
<dbReference type="Proteomes" id="UP001143545">
    <property type="component" value="Unassembled WGS sequence"/>
</dbReference>
<evidence type="ECO:0000313" key="2">
    <source>
        <dbReference type="Proteomes" id="UP001143545"/>
    </source>
</evidence>
<proteinExistence type="predicted"/>
<dbReference type="EMBL" id="BRVP01000009">
    <property type="protein sequence ID" value="GLB52595.1"/>
    <property type="molecule type" value="Genomic_DNA"/>
</dbReference>
<gene>
    <name evidence="1" type="ORF">NBRC110019_16350</name>
</gene>
<accession>A0A9W6ETU8</accession>
<keyword evidence="2" id="KW-1185">Reference proteome</keyword>
<comment type="caution">
    <text evidence="1">The sequence shown here is derived from an EMBL/GenBank/DDBJ whole genome shotgun (WGS) entry which is preliminary data.</text>
</comment>
<evidence type="ECO:0008006" key="3">
    <source>
        <dbReference type="Google" id="ProtNLM"/>
    </source>
</evidence>
<evidence type="ECO:0000313" key="1">
    <source>
        <dbReference type="EMBL" id="GLB52595.1"/>
    </source>
</evidence>
<protein>
    <recommendedName>
        <fullName evidence="3">STAS domain-containing protein</fullName>
    </recommendedName>
</protein>
<dbReference type="RefSeq" id="WP_281753971.1">
    <property type="nucleotide sequence ID" value="NZ_BRVP01000009.1"/>
</dbReference>
<dbReference type="AlphaFoldDB" id="A0A9W6ETU8"/>